<dbReference type="Proteomes" id="UP000541770">
    <property type="component" value="Unassembled WGS sequence"/>
</dbReference>
<proteinExistence type="predicted"/>
<keyword evidence="4" id="KW-0238">DNA-binding</keyword>
<evidence type="ECO:0000259" key="3">
    <source>
        <dbReference type="Pfam" id="PF03869"/>
    </source>
</evidence>
<comment type="caution">
    <text evidence="4">The sequence shown here is derived from an EMBL/GenBank/DDBJ whole genome shotgun (WGS) entry which is preliminary data.</text>
</comment>
<evidence type="ECO:0000313" key="4">
    <source>
        <dbReference type="EMBL" id="MBA6068096.1"/>
    </source>
</evidence>
<name>A0A7W2JZS5_9PSED</name>
<reference evidence="4 5" key="1">
    <citation type="submission" date="2020-07" db="EMBL/GenBank/DDBJ databases">
        <title>Diversity of carbapenemase encoding genes among Pseudomonas putida group clinical isolates in a tertiary Brazilian hospital.</title>
        <authorList>
            <person name="Alberto-Lei F."/>
            <person name="Nodari C.S."/>
            <person name="Streling A.P."/>
            <person name="Paulino J.T."/>
            <person name="Bessa-Neto F.O."/>
            <person name="Cayo R."/>
            <person name="Gales A.C."/>
        </authorList>
    </citation>
    <scope>NUCLEOTIDE SEQUENCE [LARGE SCALE GENOMIC DNA]</scope>
    <source>
        <strain evidence="4 5">14802</strain>
    </source>
</reference>
<dbReference type="InterPro" id="IPR013321">
    <property type="entry name" value="Arc_rbn_hlx_hlx"/>
</dbReference>
<dbReference type="AlphaFoldDB" id="A0A7W2JZS5"/>
<dbReference type="InterPro" id="IPR005569">
    <property type="entry name" value="Arc_DNA-bd_dom"/>
</dbReference>
<dbReference type="RefSeq" id="WP_182324873.1">
    <property type="nucleotide sequence ID" value="NZ_JACGDE010000025.1"/>
</dbReference>
<protein>
    <submittedName>
        <fullName evidence="4">Arc family DNA-binding protein</fullName>
    </submittedName>
</protein>
<dbReference type="SUPFAM" id="SSF47598">
    <property type="entry name" value="Ribbon-helix-helix"/>
    <property type="match status" value="1"/>
</dbReference>
<dbReference type="GO" id="GO:0003677">
    <property type="term" value="F:DNA binding"/>
    <property type="evidence" value="ECO:0007669"/>
    <property type="project" value="UniProtKB-KW"/>
</dbReference>
<dbReference type="Pfam" id="PF03869">
    <property type="entry name" value="Arc"/>
    <property type="match status" value="1"/>
</dbReference>
<accession>A0A7W2JZS5</accession>
<sequence>MSHTALKKKPESESSYDSRTADKFVVRLPDGLRERISEASELNHRSMNGEIVARISGSLDLERKYDEVRQLNHFLNERVAILNERVAVLEAAALST</sequence>
<organism evidence="4 5">
    <name type="scientific">Pseudomonas mosselii</name>
    <dbReference type="NCBI Taxonomy" id="78327"/>
    <lineage>
        <taxon>Bacteria</taxon>
        <taxon>Pseudomonadati</taxon>
        <taxon>Pseudomonadota</taxon>
        <taxon>Gammaproteobacteria</taxon>
        <taxon>Pseudomonadales</taxon>
        <taxon>Pseudomonadaceae</taxon>
        <taxon>Pseudomonas</taxon>
    </lineage>
</organism>
<evidence type="ECO:0000256" key="1">
    <source>
        <dbReference type="SAM" id="Coils"/>
    </source>
</evidence>
<evidence type="ECO:0000256" key="2">
    <source>
        <dbReference type="SAM" id="MobiDB-lite"/>
    </source>
</evidence>
<dbReference type="EMBL" id="JACGDE010000025">
    <property type="protein sequence ID" value="MBA6068096.1"/>
    <property type="molecule type" value="Genomic_DNA"/>
</dbReference>
<dbReference type="Gene3D" id="1.10.1220.10">
    <property type="entry name" value="Met repressor-like"/>
    <property type="match status" value="1"/>
</dbReference>
<keyword evidence="1" id="KW-0175">Coiled coil</keyword>
<feature type="coiled-coil region" evidence="1">
    <location>
        <begin position="65"/>
        <end position="92"/>
    </location>
</feature>
<feature type="region of interest" description="Disordered" evidence="2">
    <location>
        <begin position="1"/>
        <end position="20"/>
    </location>
</feature>
<feature type="domain" description="Arc-like DNA binding" evidence="3">
    <location>
        <begin position="18"/>
        <end position="60"/>
    </location>
</feature>
<dbReference type="GO" id="GO:0006355">
    <property type="term" value="P:regulation of DNA-templated transcription"/>
    <property type="evidence" value="ECO:0007669"/>
    <property type="project" value="InterPro"/>
</dbReference>
<gene>
    <name evidence="4" type="ORF">H4C75_25505</name>
</gene>
<evidence type="ECO:0000313" key="5">
    <source>
        <dbReference type="Proteomes" id="UP000541770"/>
    </source>
</evidence>
<dbReference type="InterPro" id="IPR010985">
    <property type="entry name" value="Ribbon_hlx_hlx"/>
</dbReference>